<evidence type="ECO:0000313" key="3">
    <source>
        <dbReference type="EMBL" id="SDI24533.1"/>
    </source>
</evidence>
<dbReference type="Proteomes" id="UP000199382">
    <property type="component" value="Unassembled WGS sequence"/>
</dbReference>
<accession>A0A1G8J0D4</accession>
<dbReference type="EMBL" id="FNEK01000001">
    <property type="protein sequence ID" value="SDI24533.1"/>
    <property type="molecule type" value="Genomic_DNA"/>
</dbReference>
<keyword evidence="2" id="KW-0732">Signal</keyword>
<feature type="compositionally biased region" description="Polar residues" evidence="1">
    <location>
        <begin position="441"/>
        <end position="453"/>
    </location>
</feature>
<protein>
    <recommendedName>
        <fullName evidence="5">DUF3300 domain-containing protein</fullName>
    </recommendedName>
</protein>
<feature type="region of interest" description="Disordered" evidence="1">
    <location>
        <begin position="326"/>
        <end position="387"/>
    </location>
</feature>
<sequence length="527" mass="56903">MFRSTALASAALLALMAPPAQTQTADTPPPDATETAAQPADVASVDMDAMQTEDGLLTPAQLQTLVAPIALYPDSLLVQLLVASTYPLEVVKADRVVQHNAELEQDALQAEIEAQGFDPSVEVLAMAFPTVLAGMAEHIEWTEITGNAMLAQSDDVMDAVQVMRKQAINTGALVTSEEQTVTVVEEELDATLSTQNPETVIIQPTNPQQVYVPTYDPNAVYGGNYYSPYYAGSGFRWQDAAVGAAVVYGTVALIDAIFDNDDDWNDYWGCRYCGGWNGRPIIRDPNIKFDGNIIIGNDINIDRDTIRKGIEAGDIQIDRDKIKNIDRGQFDPAKRDEMRTNLENKGWKPDAGRQQEARNKISEKRQAGGATTLPAQARPDRGDELRQQVSKGLGTGDISRPGNNDALRDAAIAAGAAGGALAGREALKRSGERPDVKVNRPATTQKPAQRPQTGQGQVKQQVQQKKETRPATANTARQQIQQKSAGQKIQRPTSGTSRPAIQKQSSGARTKAASQRGHSGAKLKGRR</sequence>
<feature type="compositionally biased region" description="Polar residues" evidence="1">
    <location>
        <begin position="471"/>
        <end position="517"/>
    </location>
</feature>
<keyword evidence="4" id="KW-1185">Reference proteome</keyword>
<dbReference type="InterPro" id="IPR021728">
    <property type="entry name" value="DUF3300"/>
</dbReference>
<dbReference type="Pfam" id="PF11737">
    <property type="entry name" value="DUF3300"/>
    <property type="match status" value="1"/>
</dbReference>
<name>A0A1G8J0D4_9RHOB</name>
<dbReference type="STRING" id="571298.SAMN04488026_1001179"/>
<evidence type="ECO:0000313" key="4">
    <source>
        <dbReference type="Proteomes" id="UP000199382"/>
    </source>
</evidence>
<dbReference type="AlphaFoldDB" id="A0A1G8J0D4"/>
<feature type="chain" id="PRO_5011540631" description="DUF3300 domain-containing protein" evidence="2">
    <location>
        <begin position="23"/>
        <end position="527"/>
    </location>
</feature>
<reference evidence="3 4" key="1">
    <citation type="submission" date="2016-10" db="EMBL/GenBank/DDBJ databases">
        <authorList>
            <person name="de Groot N.N."/>
        </authorList>
    </citation>
    <scope>NUCLEOTIDE SEQUENCE [LARGE SCALE GENOMIC DNA]</scope>
    <source>
        <strain evidence="3 4">DSM 25294</strain>
    </source>
</reference>
<dbReference type="PANTHER" id="PTHR40269">
    <property type="entry name" value="OUTER MEMBRANE PROTEIN-RELATED"/>
    <property type="match status" value="1"/>
</dbReference>
<evidence type="ECO:0008006" key="5">
    <source>
        <dbReference type="Google" id="ProtNLM"/>
    </source>
</evidence>
<dbReference type="RefSeq" id="WP_170844415.1">
    <property type="nucleotide sequence ID" value="NZ_FNEK01000001.1"/>
</dbReference>
<feature type="signal peptide" evidence="2">
    <location>
        <begin position="1"/>
        <end position="22"/>
    </location>
</feature>
<feature type="region of interest" description="Disordered" evidence="1">
    <location>
        <begin position="424"/>
        <end position="527"/>
    </location>
</feature>
<feature type="compositionally biased region" description="Basic and acidic residues" evidence="1">
    <location>
        <begin position="326"/>
        <end position="366"/>
    </location>
</feature>
<organism evidence="3 4">
    <name type="scientific">Aliiruegeria lutimaris</name>
    <dbReference type="NCBI Taxonomy" id="571298"/>
    <lineage>
        <taxon>Bacteria</taxon>
        <taxon>Pseudomonadati</taxon>
        <taxon>Pseudomonadota</taxon>
        <taxon>Alphaproteobacteria</taxon>
        <taxon>Rhodobacterales</taxon>
        <taxon>Roseobacteraceae</taxon>
        <taxon>Aliiruegeria</taxon>
    </lineage>
</organism>
<feature type="compositionally biased region" description="Basic and acidic residues" evidence="1">
    <location>
        <begin position="425"/>
        <end position="438"/>
    </location>
</feature>
<feature type="compositionally biased region" description="Low complexity" evidence="1">
    <location>
        <begin position="454"/>
        <end position="463"/>
    </location>
</feature>
<proteinExistence type="predicted"/>
<evidence type="ECO:0000256" key="2">
    <source>
        <dbReference type="SAM" id="SignalP"/>
    </source>
</evidence>
<gene>
    <name evidence="3" type="ORF">SAMN04488026_1001179</name>
</gene>
<evidence type="ECO:0000256" key="1">
    <source>
        <dbReference type="SAM" id="MobiDB-lite"/>
    </source>
</evidence>
<dbReference type="PANTHER" id="PTHR40269:SF1">
    <property type="entry name" value="OUTER MEMBRANE PROTEIN"/>
    <property type="match status" value="1"/>
</dbReference>